<keyword evidence="2" id="KW-1185">Reference proteome</keyword>
<comment type="caution">
    <text evidence="1">The sequence shown here is derived from an EMBL/GenBank/DDBJ whole genome shotgun (WGS) entry which is preliminary data.</text>
</comment>
<evidence type="ECO:0000313" key="1">
    <source>
        <dbReference type="EMBL" id="MBB6331531.1"/>
    </source>
</evidence>
<protein>
    <submittedName>
        <fullName evidence="1">Uncharacterized protein</fullName>
    </submittedName>
</protein>
<gene>
    <name evidence="1" type="ORF">HNP24_002481</name>
</gene>
<reference evidence="1 2" key="1">
    <citation type="submission" date="2020-08" db="EMBL/GenBank/DDBJ databases">
        <title>Functional genomics of gut bacteria from endangered species of beetles.</title>
        <authorList>
            <person name="Carlos-Shanley C."/>
        </authorList>
    </citation>
    <scope>NUCLEOTIDE SEQUENCE [LARGE SCALE GENOMIC DNA]</scope>
    <source>
        <strain evidence="1 2">S00068</strain>
    </source>
</reference>
<dbReference type="Proteomes" id="UP000587367">
    <property type="component" value="Unassembled WGS sequence"/>
</dbReference>
<proteinExistence type="predicted"/>
<accession>A0ABR6Q1F6</accession>
<dbReference type="EMBL" id="JACHKS010000001">
    <property type="protein sequence ID" value="MBB6331531.1"/>
    <property type="molecule type" value="Genomic_DNA"/>
</dbReference>
<dbReference type="RefSeq" id="WP_167510668.1">
    <property type="nucleotide sequence ID" value="NZ_JACHKS010000001.1"/>
</dbReference>
<sequence>MKTQNKVKFILSKSDSVVCSLRVNADFIEVQDNIEWKCNLKMKKSLQQKKGKFPELKV</sequence>
<evidence type="ECO:0000313" key="2">
    <source>
        <dbReference type="Proteomes" id="UP000587367"/>
    </source>
</evidence>
<name>A0ABR6Q1F6_9FLAO</name>
<organism evidence="1 2">
    <name type="scientific">Chryseobacterium sediminis</name>
    <dbReference type="NCBI Taxonomy" id="1679494"/>
    <lineage>
        <taxon>Bacteria</taxon>
        <taxon>Pseudomonadati</taxon>
        <taxon>Bacteroidota</taxon>
        <taxon>Flavobacteriia</taxon>
        <taxon>Flavobacteriales</taxon>
        <taxon>Weeksellaceae</taxon>
        <taxon>Chryseobacterium group</taxon>
        <taxon>Chryseobacterium</taxon>
    </lineage>
</organism>